<feature type="domain" description="Hint" evidence="2">
    <location>
        <begin position="174"/>
        <end position="286"/>
    </location>
</feature>
<dbReference type="PROSITE" id="PS50817">
    <property type="entry name" value="INTEIN_N_TER"/>
    <property type="match status" value="1"/>
</dbReference>
<evidence type="ECO:0000313" key="3">
    <source>
        <dbReference type="EMBL" id="MXV14671.1"/>
    </source>
</evidence>
<dbReference type="AlphaFoldDB" id="A0A7K1XUI8"/>
<evidence type="ECO:0000259" key="2">
    <source>
        <dbReference type="SMART" id="SM00306"/>
    </source>
</evidence>
<organism evidence="3 4">
    <name type="scientific">Hufsiella ginkgonis</name>
    <dbReference type="NCBI Taxonomy" id="2695274"/>
    <lineage>
        <taxon>Bacteria</taxon>
        <taxon>Pseudomonadati</taxon>
        <taxon>Bacteroidota</taxon>
        <taxon>Sphingobacteriia</taxon>
        <taxon>Sphingobacteriales</taxon>
        <taxon>Sphingobacteriaceae</taxon>
        <taxon>Hufsiella</taxon>
    </lineage>
</organism>
<gene>
    <name evidence="3" type="ORF">GS398_05125</name>
</gene>
<evidence type="ECO:0000313" key="4">
    <source>
        <dbReference type="Proteomes" id="UP000451233"/>
    </source>
</evidence>
<proteinExistence type="predicted"/>
<keyword evidence="4" id="KW-1185">Reference proteome</keyword>
<feature type="signal peptide" evidence="1">
    <location>
        <begin position="1"/>
        <end position="19"/>
    </location>
</feature>
<dbReference type="Gene3D" id="2.170.16.10">
    <property type="entry name" value="Hedgehog/Intein (Hint) domain"/>
    <property type="match status" value="1"/>
</dbReference>
<dbReference type="InterPro" id="IPR006141">
    <property type="entry name" value="Intein_N"/>
</dbReference>
<feature type="chain" id="PRO_5029675093" description="Hint domain-containing protein" evidence="1">
    <location>
        <begin position="20"/>
        <end position="331"/>
    </location>
</feature>
<protein>
    <recommendedName>
        <fullName evidence="2">Hint domain-containing protein</fullName>
    </recommendedName>
</protein>
<dbReference type="SUPFAM" id="SSF51294">
    <property type="entry name" value="Hedgehog/intein (Hint) domain"/>
    <property type="match status" value="1"/>
</dbReference>
<dbReference type="InterPro" id="IPR001767">
    <property type="entry name" value="Hedgehog_Hint"/>
</dbReference>
<dbReference type="EMBL" id="WVHS01000001">
    <property type="protein sequence ID" value="MXV14671.1"/>
    <property type="molecule type" value="Genomic_DNA"/>
</dbReference>
<dbReference type="GO" id="GO:0016539">
    <property type="term" value="P:intein-mediated protein splicing"/>
    <property type="evidence" value="ECO:0007669"/>
    <property type="project" value="InterPro"/>
</dbReference>
<dbReference type="Proteomes" id="UP000451233">
    <property type="component" value="Unassembled WGS sequence"/>
</dbReference>
<dbReference type="Pfam" id="PF01079">
    <property type="entry name" value="Hint"/>
    <property type="match status" value="1"/>
</dbReference>
<accession>A0A7K1XUI8</accession>
<dbReference type="RefSeq" id="WP_160905629.1">
    <property type="nucleotide sequence ID" value="NZ_WVHS01000001.1"/>
</dbReference>
<dbReference type="InterPro" id="IPR003587">
    <property type="entry name" value="Hint_dom_N"/>
</dbReference>
<sequence>MLKVTSTLLLLFITTFSLAQETPNPRPMTMAEYQKAKTFSIANLDNDTYVKFENAYILDRYEARKPYFITGDDGQKKRIDLYKLIAREGMQELGLFIFYTNEQGKVFKACMPNFTADAKVWEQYFNDIDNINKVEKNYVLKLSYILSKELGFQLYKALNQGKDLSKESATYGNDVCFPGDEEVTMADGSTKQLHDVRPGDLVITVDARTRQSTAVKVRALSVHDAKNYAITSLTLVSAKETLLNGYNQVALSAKVLSATPNHPMRTSTGDRKIGEIAEGENVLCLDEKTGKYEPFVVLGKKEFAGGTQKVYNIVAEGGDTFLMNGVMVKQK</sequence>
<comment type="caution">
    <text evidence="3">The sequence shown here is derived from an EMBL/GenBank/DDBJ whole genome shotgun (WGS) entry which is preliminary data.</text>
</comment>
<dbReference type="CDD" id="cd00081">
    <property type="entry name" value="Hint"/>
    <property type="match status" value="1"/>
</dbReference>
<dbReference type="GO" id="GO:0016540">
    <property type="term" value="P:protein autoprocessing"/>
    <property type="evidence" value="ECO:0007669"/>
    <property type="project" value="InterPro"/>
</dbReference>
<dbReference type="SMART" id="SM00306">
    <property type="entry name" value="HintN"/>
    <property type="match status" value="1"/>
</dbReference>
<reference evidence="3 4" key="1">
    <citation type="submission" date="2019-11" db="EMBL/GenBank/DDBJ databases">
        <title>Pedobacter sp. HMF7056 Genome sequencing and assembly.</title>
        <authorList>
            <person name="Kang H."/>
            <person name="Kim H."/>
            <person name="Joh K."/>
        </authorList>
    </citation>
    <scope>NUCLEOTIDE SEQUENCE [LARGE SCALE GENOMIC DNA]</scope>
    <source>
        <strain evidence="3 4">HMF7056</strain>
    </source>
</reference>
<name>A0A7K1XUI8_9SPHI</name>
<evidence type="ECO:0000256" key="1">
    <source>
        <dbReference type="SAM" id="SignalP"/>
    </source>
</evidence>
<dbReference type="InterPro" id="IPR036844">
    <property type="entry name" value="Hint_dom_sf"/>
</dbReference>
<keyword evidence="1" id="KW-0732">Signal</keyword>